<dbReference type="GO" id="GO:0005829">
    <property type="term" value="C:cytosol"/>
    <property type="evidence" value="ECO:0007669"/>
    <property type="project" value="TreeGrafter"/>
</dbReference>
<proteinExistence type="inferred from homology"/>
<dbReference type="AlphaFoldDB" id="A0A3E4MD27"/>
<dbReference type="PANTHER" id="PTHR30283:SF4">
    <property type="entry name" value="PEROXIDE STRESS RESISTANCE PROTEIN YAAA"/>
    <property type="match status" value="1"/>
</dbReference>
<evidence type="ECO:0000313" key="2">
    <source>
        <dbReference type="EMBL" id="RGK47446.1"/>
    </source>
</evidence>
<evidence type="ECO:0000256" key="1">
    <source>
        <dbReference type="HAMAP-Rule" id="MF_00652"/>
    </source>
</evidence>
<name>A0A3E4MD27_9FIRM</name>
<comment type="similarity">
    <text evidence="1">Belongs to the UPF0246 family.</text>
</comment>
<dbReference type="InterPro" id="IPR005583">
    <property type="entry name" value="YaaA"/>
</dbReference>
<accession>A0A3E4MD27</accession>
<dbReference type="PANTHER" id="PTHR30283">
    <property type="entry name" value="PEROXIDE STRESS RESPONSE PROTEIN YAAA"/>
    <property type="match status" value="1"/>
</dbReference>
<dbReference type="RefSeq" id="WP_117649888.1">
    <property type="nucleotide sequence ID" value="NZ_QSQQ01000010.1"/>
</dbReference>
<dbReference type="Pfam" id="PF03883">
    <property type="entry name" value="H2O2_YaaD"/>
    <property type="match status" value="1"/>
</dbReference>
<dbReference type="Proteomes" id="UP000261208">
    <property type="component" value="Unassembled WGS sequence"/>
</dbReference>
<protein>
    <recommendedName>
        <fullName evidence="1">UPF0246 protein DXD10_08830</fullName>
    </recommendedName>
</protein>
<reference evidence="2 3" key="1">
    <citation type="submission" date="2018-08" db="EMBL/GenBank/DDBJ databases">
        <title>A genome reference for cultivated species of the human gut microbiota.</title>
        <authorList>
            <person name="Zou Y."/>
            <person name="Xue W."/>
            <person name="Luo G."/>
        </authorList>
    </citation>
    <scope>NUCLEOTIDE SEQUENCE [LARGE SCALE GENOMIC DNA]</scope>
    <source>
        <strain evidence="2 3">TF11-11</strain>
    </source>
</reference>
<dbReference type="GO" id="GO:0033194">
    <property type="term" value="P:response to hydroperoxide"/>
    <property type="evidence" value="ECO:0007669"/>
    <property type="project" value="TreeGrafter"/>
</dbReference>
<organism evidence="2 3">
    <name type="scientific">Dorea formicigenerans</name>
    <dbReference type="NCBI Taxonomy" id="39486"/>
    <lineage>
        <taxon>Bacteria</taxon>
        <taxon>Bacillati</taxon>
        <taxon>Bacillota</taxon>
        <taxon>Clostridia</taxon>
        <taxon>Lachnospirales</taxon>
        <taxon>Lachnospiraceae</taxon>
        <taxon>Dorea</taxon>
    </lineage>
</organism>
<dbReference type="HAMAP" id="MF_00652">
    <property type="entry name" value="UPF0246"/>
    <property type="match status" value="1"/>
</dbReference>
<evidence type="ECO:0000313" key="3">
    <source>
        <dbReference type="Proteomes" id="UP000261208"/>
    </source>
</evidence>
<comment type="caution">
    <text evidence="2">The sequence shown here is derived from an EMBL/GenBank/DDBJ whole genome shotgun (WGS) entry which is preliminary data.</text>
</comment>
<gene>
    <name evidence="2" type="ORF">DXD10_08830</name>
</gene>
<dbReference type="EMBL" id="QSQQ01000010">
    <property type="protein sequence ID" value="RGK47446.1"/>
    <property type="molecule type" value="Genomic_DNA"/>
</dbReference>
<sequence>MKIILSPAKKMITDTDSIEANALPEFIEKTTEIQSWLKSKSKEELKGIWKCNDKIAEQNFNRLGNMNLYQRLSPAVLSYEGIAFQYMAPSVFEDMQLEYVQNHLRILSAFYGALKPMDGVAPYRLEMQAKIRIGDAKNLYEYWGDLLYRSVIDDSRIIINLASKEYSKCIEKYLTPQDRYISVTFCEASGDKMVTKGTYAKMARGEMVRFMAENNIENPLDIKKFDRLGYSFRSDLSSETEYVFERKIEQ</sequence>
<dbReference type="NCBIfam" id="NF002543">
    <property type="entry name" value="PRK02101.1-4"/>
    <property type="match status" value="1"/>
</dbReference>